<feature type="region of interest" description="Disordered" evidence="1">
    <location>
        <begin position="78"/>
        <end position="118"/>
    </location>
</feature>
<dbReference type="EMBL" id="VSWC01000092">
    <property type="protein sequence ID" value="KAA1091210.1"/>
    <property type="molecule type" value="Genomic_DNA"/>
</dbReference>
<organism evidence="3 4">
    <name type="scientific">Puccinia graminis f. sp. tritici</name>
    <dbReference type="NCBI Taxonomy" id="56615"/>
    <lineage>
        <taxon>Eukaryota</taxon>
        <taxon>Fungi</taxon>
        <taxon>Dikarya</taxon>
        <taxon>Basidiomycota</taxon>
        <taxon>Pucciniomycotina</taxon>
        <taxon>Pucciniomycetes</taxon>
        <taxon>Pucciniales</taxon>
        <taxon>Pucciniaceae</taxon>
        <taxon>Puccinia</taxon>
    </lineage>
</organism>
<feature type="region of interest" description="Disordered" evidence="1">
    <location>
        <begin position="1"/>
        <end position="65"/>
    </location>
</feature>
<evidence type="ECO:0000313" key="3">
    <source>
        <dbReference type="EMBL" id="KAA1091210.1"/>
    </source>
</evidence>
<keyword evidence="4" id="KW-1185">Reference proteome</keyword>
<evidence type="ECO:0000256" key="1">
    <source>
        <dbReference type="SAM" id="MobiDB-lite"/>
    </source>
</evidence>
<accession>A0A5B0NST3</accession>
<dbReference type="EMBL" id="VDEP01000471">
    <property type="protein sequence ID" value="KAA1075857.1"/>
    <property type="molecule type" value="Genomic_DNA"/>
</dbReference>
<reference evidence="4 5" key="1">
    <citation type="submission" date="2019-05" db="EMBL/GenBank/DDBJ databases">
        <title>Emergence of the Ug99 lineage of the wheat stem rust pathogen through somatic hybridization.</title>
        <authorList>
            <person name="Li F."/>
            <person name="Upadhyaya N.M."/>
            <person name="Sperschneider J."/>
            <person name="Matny O."/>
            <person name="Nguyen-Phuc H."/>
            <person name="Mago R."/>
            <person name="Raley C."/>
            <person name="Miller M.E."/>
            <person name="Silverstein K.A.T."/>
            <person name="Henningsen E."/>
            <person name="Hirsch C.D."/>
            <person name="Visser B."/>
            <person name="Pretorius Z.A."/>
            <person name="Steffenson B.J."/>
            <person name="Schwessinger B."/>
            <person name="Dodds P.N."/>
            <person name="Figueroa M."/>
        </authorList>
    </citation>
    <scope>NUCLEOTIDE SEQUENCE [LARGE SCALE GENOMIC DNA]</scope>
    <source>
        <strain evidence="3">21-0</strain>
        <strain evidence="2 5">Ug99</strain>
    </source>
</reference>
<dbReference type="Proteomes" id="UP000324748">
    <property type="component" value="Unassembled WGS sequence"/>
</dbReference>
<dbReference type="AlphaFoldDB" id="A0A5B0NST3"/>
<gene>
    <name evidence="3" type="ORF">PGT21_028527</name>
    <name evidence="2" type="ORF">PGTUg99_023130</name>
</gene>
<evidence type="ECO:0000313" key="2">
    <source>
        <dbReference type="EMBL" id="KAA1075857.1"/>
    </source>
</evidence>
<proteinExistence type="predicted"/>
<protein>
    <submittedName>
        <fullName evidence="3">Uncharacterized protein</fullName>
    </submittedName>
</protein>
<comment type="caution">
    <text evidence="3">The sequence shown here is derived from an EMBL/GenBank/DDBJ whole genome shotgun (WGS) entry which is preliminary data.</text>
</comment>
<name>A0A5B0NST3_PUCGR</name>
<sequence length="177" mass="18875">MAPNASHPSARGAPLPSRSVSGPLPQSLPPRGSAPEVPARRRVVSTVARSNAIRRAAGPDGPTLELKDIEINGDLVNRALGLGPTPPPTPRIADQVPPMRPSDIDYNTLPLPRIPQASSSSRRHGMLFLAPSFSLPPLPQASSSSRRNGMLILAPDDLPDELRNIKLDDEMTEDDPT</sequence>
<dbReference type="Proteomes" id="UP000325313">
    <property type="component" value="Unassembled WGS sequence"/>
</dbReference>
<evidence type="ECO:0000313" key="5">
    <source>
        <dbReference type="Proteomes" id="UP000325313"/>
    </source>
</evidence>
<evidence type="ECO:0000313" key="4">
    <source>
        <dbReference type="Proteomes" id="UP000324748"/>
    </source>
</evidence>
<dbReference type="OrthoDB" id="2507586at2759"/>